<keyword evidence="3" id="KW-0963">Cytoplasm</keyword>
<dbReference type="SMART" id="SM00260">
    <property type="entry name" value="CheW"/>
    <property type="match status" value="1"/>
</dbReference>
<dbReference type="GO" id="GO:0005829">
    <property type="term" value="C:cytosol"/>
    <property type="evidence" value="ECO:0007669"/>
    <property type="project" value="TreeGrafter"/>
</dbReference>
<name>A0A3N5BJT1_9THEO</name>
<comment type="caution">
    <text evidence="6">The sequence shown here is derived from an EMBL/GenBank/DDBJ whole genome shotgun (WGS) entry which is preliminary data.</text>
</comment>
<dbReference type="FunFam" id="2.40.50.180:FF:000002">
    <property type="entry name" value="Chemotaxis protein CheW"/>
    <property type="match status" value="1"/>
</dbReference>
<evidence type="ECO:0000256" key="4">
    <source>
        <dbReference type="ARBA" id="ARBA00022500"/>
    </source>
</evidence>
<dbReference type="InterPro" id="IPR036061">
    <property type="entry name" value="CheW-like_dom_sf"/>
</dbReference>
<evidence type="ECO:0000313" key="7">
    <source>
        <dbReference type="Proteomes" id="UP000282654"/>
    </source>
</evidence>
<dbReference type="Pfam" id="PF01584">
    <property type="entry name" value="CheW"/>
    <property type="match status" value="1"/>
</dbReference>
<dbReference type="Gene3D" id="2.40.50.180">
    <property type="entry name" value="CheA-289, Domain 4"/>
    <property type="match status" value="1"/>
</dbReference>
<dbReference type="SUPFAM" id="SSF50341">
    <property type="entry name" value="CheW-like"/>
    <property type="match status" value="1"/>
</dbReference>
<dbReference type="OrthoDB" id="9794382at2"/>
<evidence type="ECO:0000256" key="1">
    <source>
        <dbReference type="ARBA" id="ARBA00004496"/>
    </source>
</evidence>
<dbReference type="AlphaFoldDB" id="A0A3N5BJT1"/>
<dbReference type="InterPro" id="IPR002545">
    <property type="entry name" value="CheW-lke_dom"/>
</dbReference>
<dbReference type="Proteomes" id="UP000282654">
    <property type="component" value="Unassembled WGS sequence"/>
</dbReference>
<comment type="subcellular location">
    <subcellularLocation>
        <location evidence="1">Cytoplasm</location>
    </subcellularLocation>
</comment>
<evidence type="ECO:0000256" key="3">
    <source>
        <dbReference type="ARBA" id="ARBA00022490"/>
    </source>
</evidence>
<dbReference type="CDD" id="cd00732">
    <property type="entry name" value="CheW"/>
    <property type="match status" value="1"/>
</dbReference>
<dbReference type="PANTHER" id="PTHR22617">
    <property type="entry name" value="CHEMOTAXIS SENSOR HISTIDINE KINASE-RELATED"/>
    <property type="match status" value="1"/>
</dbReference>
<proteinExistence type="predicted"/>
<dbReference type="InterPro" id="IPR039315">
    <property type="entry name" value="CheW"/>
</dbReference>
<reference evidence="6 7" key="1">
    <citation type="submission" date="2018-11" db="EMBL/GenBank/DDBJ databases">
        <title>Genomic Encyclopedia of Type Strains, Phase IV (KMG-IV): sequencing the most valuable type-strain genomes for metagenomic binning, comparative biology and taxonomic classification.</title>
        <authorList>
            <person name="Goeker M."/>
        </authorList>
    </citation>
    <scope>NUCLEOTIDE SEQUENCE [LARGE SCALE GENOMIC DNA]</scope>
    <source>
        <strain evidence="6 7">DSM 102936</strain>
    </source>
</reference>
<accession>A0A3N5BJT1</accession>
<dbReference type="Gene3D" id="2.30.30.40">
    <property type="entry name" value="SH3 Domains"/>
    <property type="match status" value="1"/>
</dbReference>
<keyword evidence="4" id="KW-0145">Chemotaxis</keyword>
<keyword evidence="7" id="KW-1185">Reference proteome</keyword>
<evidence type="ECO:0000256" key="2">
    <source>
        <dbReference type="ARBA" id="ARBA00021483"/>
    </source>
</evidence>
<dbReference type="PROSITE" id="PS50851">
    <property type="entry name" value="CHEW"/>
    <property type="match status" value="1"/>
</dbReference>
<protein>
    <recommendedName>
        <fullName evidence="2">Chemotaxis protein CheW</fullName>
    </recommendedName>
</protein>
<evidence type="ECO:0000259" key="5">
    <source>
        <dbReference type="PROSITE" id="PS50851"/>
    </source>
</evidence>
<dbReference type="GO" id="GO:0007165">
    <property type="term" value="P:signal transduction"/>
    <property type="evidence" value="ECO:0007669"/>
    <property type="project" value="InterPro"/>
</dbReference>
<feature type="domain" description="CheW-like" evidence="5">
    <location>
        <begin position="23"/>
        <end position="163"/>
    </location>
</feature>
<dbReference type="PANTHER" id="PTHR22617:SF23">
    <property type="entry name" value="CHEMOTAXIS PROTEIN CHEW"/>
    <property type="match status" value="1"/>
</dbReference>
<dbReference type="RefSeq" id="WP_123928199.1">
    <property type="nucleotide sequence ID" value="NZ_RKRE01000001.1"/>
</dbReference>
<dbReference type="EMBL" id="RKRE01000001">
    <property type="protein sequence ID" value="RPF49938.1"/>
    <property type="molecule type" value="Genomic_DNA"/>
</dbReference>
<evidence type="ECO:0000313" key="6">
    <source>
        <dbReference type="EMBL" id="RPF49938.1"/>
    </source>
</evidence>
<organism evidence="6 7">
    <name type="scientific">Thermodesulfitimonas autotrophica</name>
    <dbReference type="NCBI Taxonomy" id="1894989"/>
    <lineage>
        <taxon>Bacteria</taxon>
        <taxon>Bacillati</taxon>
        <taxon>Bacillota</taxon>
        <taxon>Clostridia</taxon>
        <taxon>Thermoanaerobacterales</taxon>
        <taxon>Thermoanaerobacteraceae</taxon>
        <taxon>Thermodesulfitimonas</taxon>
    </lineage>
</organism>
<dbReference type="GO" id="GO:0006935">
    <property type="term" value="P:chemotaxis"/>
    <property type="evidence" value="ECO:0007669"/>
    <property type="project" value="UniProtKB-KW"/>
</dbReference>
<gene>
    <name evidence="6" type="ORF">EDD75_0764</name>
</gene>
<sequence length="165" mass="18439">MALNERLEAELLEDEDENEDTQEDKFLTFVLADEEYGIEIRYVTEIIGMQKITEVPDVPPYIRGVINLRGKVIPVMDVRLRFGLPERPYDERTCIVVINVAEQAVGLIVDRVSEVLDIPKSEIEPPPQVKKGSGSRFIEGLGKVGDTVKILLNAGKLLFDEGGSN</sequence>